<dbReference type="GeneID" id="68119067"/>
<dbReference type="PANTHER" id="PTHR45655">
    <property type="entry name" value="GUANYLATE CYCLASE SOLUBLE SUBUNIT BETA-2"/>
    <property type="match status" value="1"/>
</dbReference>
<dbReference type="Pfam" id="PF00989">
    <property type="entry name" value="PAS"/>
    <property type="match status" value="1"/>
</dbReference>
<feature type="domain" description="PAS" evidence="2">
    <location>
        <begin position="376"/>
        <end position="432"/>
    </location>
</feature>
<dbReference type="PROSITE" id="PS50112">
    <property type="entry name" value="PAS"/>
    <property type="match status" value="1"/>
</dbReference>
<gene>
    <name evidence="4" type="ORF">FDP41_011852</name>
</gene>
<comment type="caution">
    <text evidence="4">The sequence shown here is derived from an EMBL/GenBank/DDBJ whole genome shotgun (WGS) entry which is preliminary data.</text>
</comment>
<dbReference type="Pfam" id="PF00211">
    <property type="entry name" value="Guanylate_cyc"/>
    <property type="match status" value="1"/>
</dbReference>
<dbReference type="GO" id="GO:0004383">
    <property type="term" value="F:guanylate cyclase activity"/>
    <property type="evidence" value="ECO:0007669"/>
    <property type="project" value="TreeGrafter"/>
</dbReference>
<dbReference type="InterPro" id="IPR001054">
    <property type="entry name" value="A/G_cyclase"/>
</dbReference>
<evidence type="ECO:0000313" key="4">
    <source>
        <dbReference type="EMBL" id="KAF0981991.1"/>
    </source>
</evidence>
<dbReference type="GO" id="GO:0006355">
    <property type="term" value="P:regulation of DNA-templated transcription"/>
    <property type="evidence" value="ECO:0007669"/>
    <property type="project" value="InterPro"/>
</dbReference>
<evidence type="ECO:0000256" key="1">
    <source>
        <dbReference type="SAM" id="MobiDB-lite"/>
    </source>
</evidence>
<dbReference type="Proteomes" id="UP000444721">
    <property type="component" value="Unassembled WGS sequence"/>
</dbReference>
<feature type="domain" description="Guanylate cyclase" evidence="3">
    <location>
        <begin position="679"/>
        <end position="819"/>
    </location>
</feature>
<dbReference type="InterPro" id="IPR013656">
    <property type="entry name" value="PAS_4"/>
</dbReference>
<dbReference type="VEuPathDB" id="AmoebaDB:NF0049910"/>
<dbReference type="RefSeq" id="XP_044566704.1">
    <property type="nucleotide sequence ID" value="XM_044702307.1"/>
</dbReference>
<dbReference type="SMART" id="SM00044">
    <property type="entry name" value="CYCc"/>
    <property type="match status" value="1"/>
</dbReference>
<dbReference type="InterPro" id="IPR013767">
    <property type="entry name" value="PAS_fold"/>
</dbReference>
<dbReference type="GO" id="GO:0070482">
    <property type="term" value="P:response to oxygen levels"/>
    <property type="evidence" value="ECO:0007669"/>
    <property type="project" value="TreeGrafter"/>
</dbReference>
<dbReference type="SUPFAM" id="SSF55785">
    <property type="entry name" value="PYP-like sensor domain (PAS domain)"/>
    <property type="match status" value="1"/>
</dbReference>
<dbReference type="InterPro" id="IPR029787">
    <property type="entry name" value="Nucleotide_cyclase"/>
</dbReference>
<dbReference type="OrthoDB" id="6147412at2759"/>
<dbReference type="PROSITE" id="PS50125">
    <property type="entry name" value="GUANYLATE_CYCLASE_2"/>
    <property type="match status" value="1"/>
</dbReference>
<dbReference type="EMBL" id="VFQX01000012">
    <property type="protein sequence ID" value="KAF0981991.1"/>
    <property type="molecule type" value="Genomic_DNA"/>
</dbReference>
<evidence type="ECO:0000259" key="2">
    <source>
        <dbReference type="PROSITE" id="PS50112"/>
    </source>
</evidence>
<dbReference type="CDD" id="cd00130">
    <property type="entry name" value="PAS"/>
    <property type="match status" value="1"/>
</dbReference>
<dbReference type="NCBIfam" id="TIGR00229">
    <property type="entry name" value="sensory_box"/>
    <property type="match status" value="1"/>
</dbReference>
<dbReference type="VEuPathDB" id="AmoebaDB:FDP41_011852"/>
<feature type="compositionally biased region" description="Polar residues" evidence="1">
    <location>
        <begin position="60"/>
        <end position="80"/>
    </location>
</feature>
<dbReference type="SMART" id="SM00091">
    <property type="entry name" value="PAS"/>
    <property type="match status" value="2"/>
</dbReference>
<dbReference type="Pfam" id="PF08448">
    <property type="entry name" value="PAS_4"/>
    <property type="match status" value="1"/>
</dbReference>
<feature type="region of interest" description="Disordered" evidence="1">
    <location>
        <begin position="48"/>
        <end position="87"/>
    </location>
</feature>
<name>A0A6A5C4H1_NAEFO</name>
<dbReference type="GO" id="GO:0008074">
    <property type="term" value="C:guanylate cyclase complex, soluble"/>
    <property type="evidence" value="ECO:0007669"/>
    <property type="project" value="TreeGrafter"/>
</dbReference>
<reference evidence="4 5" key="1">
    <citation type="journal article" date="2019" name="Sci. Rep.">
        <title>Nanopore sequencing improves the draft genome of the human pathogenic amoeba Naegleria fowleri.</title>
        <authorList>
            <person name="Liechti N."/>
            <person name="Schurch N."/>
            <person name="Bruggmann R."/>
            <person name="Wittwer M."/>
        </authorList>
    </citation>
    <scope>NUCLEOTIDE SEQUENCE [LARGE SCALE GENOMIC DNA]</scope>
    <source>
        <strain evidence="4 5">ATCC 30894</strain>
    </source>
</reference>
<evidence type="ECO:0000313" key="5">
    <source>
        <dbReference type="Proteomes" id="UP000444721"/>
    </source>
</evidence>
<feature type="region of interest" description="Disordered" evidence="1">
    <location>
        <begin position="195"/>
        <end position="237"/>
    </location>
</feature>
<dbReference type="SUPFAM" id="SSF55073">
    <property type="entry name" value="Nucleotide cyclase"/>
    <property type="match status" value="1"/>
</dbReference>
<feature type="compositionally biased region" description="Low complexity" evidence="1">
    <location>
        <begin position="48"/>
        <end position="59"/>
    </location>
</feature>
<dbReference type="PANTHER" id="PTHR45655:SF13">
    <property type="entry name" value="SOLUBLE GUANYLATE CYCLASE GCY-32-RELATED"/>
    <property type="match status" value="1"/>
</dbReference>
<dbReference type="GO" id="GO:0019934">
    <property type="term" value="P:cGMP-mediated signaling"/>
    <property type="evidence" value="ECO:0007669"/>
    <property type="project" value="TreeGrafter"/>
</dbReference>
<dbReference type="InterPro" id="IPR000014">
    <property type="entry name" value="PAS"/>
</dbReference>
<dbReference type="Gene3D" id="3.30.450.20">
    <property type="entry name" value="PAS domain"/>
    <property type="match status" value="2"/>
</dbReference>
<feature type="compositionally biased region" description="Polar residues" evidence="1">
    <location>
        <begin position="251"/>
        <end position="271"/>
    </location>
</feature>
<dbReference type="CDD" id="cd07302">
    <property type="entry name" value="CHD"/>
    <property type="match status" value="1"/>
</dbReference>
<dbReference type="AlphaFoldDB" id="A0A6A5C4H1"/>
<sequence>MPHALYSDDDDDDDQALREFLHNKYSNITVSNNTSSTRNLLAHFNPQQQQQQLQSTTLSNPFSKPSQPSIIHNAHSSLSSEKTRENDEDTLAYQKFLSEKGRDLATRASLNTTSSRNILAGVDVSFLSKSSREGGGESTATKEVNHQYLSSSSTHANGSLLGLAQPKLQRENSSMIHARPMLRRENSVMISAASKNTTGVPTQSSSSEDKTSSSDGGSLLRANSSMGLARKPGVLRRENSSIHALKALDSSMNEGSEQQQQQMVKLSNSGTRKGALHRENSIVGKTADNTNLLKSSHLNQSMPVISQVSPARRSISKRLLTNYSQNALHDDTTSVVTTETDKVSLNEMETEVKITHNSELAKVNCLVSQYLACGFPVMVFDKNGTVEYLNKEAEKTFGVYSFSALGEGLHEFFLHNSVSEIHQAIHEFFNSNEEAASSNTQHGDCPISTSDLNYYNNLPQEKQLERKNTLMKTRTLRGKSSLRNKFFILTTRIIPVVKCEEIHFAAYMQKHPIFVKDSKAHMISRCAQAIIDIMIIPIISITDHGIIQTFNSAACSTFGYKSYQVLGRNIKMLCNAKDRAKHDTYLEKYRHTREKRVLDRVTRVKGQTKTGKVIPLEIRVSEVLEPHGKSSFVAYLRDYRTLATAEESSVRIAAKIYPKSIAERLELEERVVDTIPKCSIMYCELLGISDFVKARSSRTVVRSLNDIFSKFEQISSKLGIEQMKVVGDGYMLASGIDKSEPGHSEKLIKAAIEMIRFVRLYASQLNDEHQKDDHDFEIEEIALKVGIHSSSDIVAATIGKQKPTFDLFGKGVEISKILAATGKPNQCHMSNDCYKEVTSEKLLRGFVEHFREAEQVYLENRSCLYSMPQSTWTTQL</sequence>
<organism evidence="4 5">
    <name type="scientific">Naegleria fowleri</name>
    <name type="common">Brain eating amoeba</name>
    <dbReference type="NCBI Taxonomy" id="5763"/>
    <lineage>
        <taxon>Eukaryota</taxon>
        <taxon>Discoba</taxon>
        <taxon>Heterolobosea</taxon>
        <taxon>Tetramitia</taxon>
        <taxon>Eutetramitia</taxon>
        <taxon>Vahlkampfiidae</taxon>
        <taxon>Naegleria</taxon>
    </lineage>
</organism>
<evidence type="ECO:0008006" key="6">
    <source>
        <dbReference type="Google" id="ProtNLM"/>
    </source>
</evidence>
<dbReference type="VEuPathDB" id="AmoebaDB:NfTy_022150"/>
<evidence type="ECO:0000259" key="3">
    <source>
        <dbReference type="PROSITE" id="PS50125"/>
    </source>
</evidence>
<dbReference type="InterPro" id="IPR035965">
    <property type="entry name" value="PAS-like_dom_sf"/>
</dbReference>
<proteinExistence type="predicted"/>
<protein>
    <recommendedName>
        <fullName evidence="6">Guanylate cyclase domain-containing protein</fullName>
    </recommendedName>
</protein>
<dbReference type="Gene3D" id="3.30.70.1230">
    <property type="entry name" value="Nucleotide cyclase"/>
    <property type="match status" value="1"/>
</dbReference>
<accession>A0A6A5C4H1</accession>
<keyword evidence="5" id="KW-1185">Reference proteome</keyword>
<feature type="region of interest" description="Disordered" evidence="1">
    <location>
        <begin position="251"/>
        <end position="285"/>
    </location>
</feature>